<dbReference type="PANTHER" id="PTHR39159:SF1">
    <property type="entry name" value="UPF0374 PROTEIN YGAC"/>
    <property type="match status" value="1"/>
</dbReference>
<gene>
    <name evidence="3" type="ORF">GCM10009682_21670</name>
</gene>
<dbReference type="EMBL" id="BAAALT010000053">
    <property type="protein sequence ID" value="GAA1799703.1"/>
    <property type="molecule type" value="Genomic_DNA"/>
</dbReference>
<protein>
    <recommendedName>
        <fullName evidence="2">DUF402 domain-containing protein</fullName>
    </recommendedName>
</protein>
<keyword evidence="4" id="KW-1185">Reference proteome</keyword>
<evidence type="ECO:0000313" key="3">
    <source>
        <dbReference type="EMBL" id="GAA1799703.1"/>
    </source>
</evidence>
<sequence length="134" mass="15865">MLFPPDGSHSVWWFWDARGVFDGWYVNLEAPHVWWRDGEVAGVDTTDHDLDVVVYPDRTWEWKDEDELAERLAFPDHYWVDDEPAVWAEGERLVPLIEAGVYPFDGTFCDFRPDLAWESPFVLPDGWDRPRQLR</sequence>
<keyword evidence="1" id="KW-0378">Hydrolase</keyword>
<dbReference type="Proteomes" id="UP001500218">
    <property type="component" value="Unassembled WGS sequence"/>
</dbReference>
<dbReference type="InterPro" id="IPR050212">
    <property type="entry name" value="Ntdp-like"/>
</dbReference>
<evidence type="ECO:0000313" key="4">
    <source>
        <dbReference type="Proteomes" id="UP001500218"/>
    </source>
</evidence>
<dbReference type="Gene3D" id="2.40.380.10">
    <property type="entry name" value="FomD-like"/>
    <property type="match status" value="1"/>
</dbReference>
<dbReference type="InterPro" id="IPR035930">
    <property type="entry name" value="FomD-like_sf"/>
</dbReference>
<name>A0ABP4Y6C9_9ACTN</name>
<organism evidence="3 4">
    <name type="scientific">Luedemannella flava</name>
    <dbReference type="NCBI Taxonomy" id="349316"/>
    <lineage>
        <taxon>Bacteria</taxon>
        <taxon>Bacillati</taxon>
        <taxon>Actinomycetota</taxon>
        <taxon>Actinomycetes</taxon>
        <taxon>Micromonosporales</taxon>
        <taxon>Micromonosporaceae</taxon>
        <taxon>Luedemannella</taxon>
    </lineage>
</organism>
<comment type="caution">
    <text evidence="3">The sequence shown here is derived from an EMBL/GenBank/DDBJ whole genome shotgun (WGS) entry which is preliminary data.</text>
</comment>
<dbReference type="SUPFAM" id="SSF159234">
    <property type="entry name" value="FomD-like"/>
    <property type="match status" value="1"/>
</dbReference>
<dbReference type="PANTHER" id="PTHR39159">
    <property type="match status" value="1"/>
</dbReference>
<accession>A0ABP4Y6C9</accession>
<proteinExistence type="predicted"/>
<feature type="domain" description="DUF402" evidence="2">
    <location>
        <begin position="1"/>
        <end position="100"/>
    </location>
</feature>
<dbReference type="InterPro" id="IPR007295">
    <property type="entry name" value="DUF402"/>
</dbReference>
<reference evidence="4" key="1">
    <citation type="journal article" date="2019" name="Int. J. Syst. Evol. Microbiol.">
        <title>The Global Catalogue of Microorganisms (GCM) 10K type strain sequencing project: providing services to taxonomists for standard genome sequencing and annotation.</title>
        <authorList>
            <consortium name="The Broad Institute Genomics Platform"/>
            <consortium name="The Broad Institute Genome Sequencing Center for Infectious Disease"/>
            <person name="Wu L."/>
            <person name="Ma J."/>
        </authorList>
    </citation>
    <scope>NUCLEOTIDE SEQUENCE [LARGE SCALE GENOMIC DNA]</scope>
    <source>
        <strain evidence="4">JCM 13250</strain>
    </source>
</reference>
<dbReference type="Pfam" id="PF04167">
    <property type="entry name" value="DUF402"/>
    <property type="match status" value="1"/>
</dbReference>
<evidence type="ECO:0000259" key="2">
    <source>
        <dbReference type="Pfam" id="PF04167"/>
    </source>
</evidence>
<evidence type="ECO:0000256" key="1">
    <source>
        <dbReference type="ARBA" id="ARBA00022801"/>
    </source>
</evidence>